<dbReference type="Gene3D" id="1.25.10.10">
    <property type="entry name" value="Leucine-rich Repeat Variant"/>
    <property type="match status" value="1"/>
</dbReference>
<feature type="repeat" description="ARM" evidence="7">
    <location>
        <begin position="428"/>
        <end position="470"/>
    </location>
</feature>
<dbReference type="Proteomes" id="UP000243459">
    <property type="component" value="Chromosome 1"/>
</dbReference>
<keyword evidence="4" id="KW-0808">Transferase</keyword>
<dbReference type="SMART" id="SM00504">
    <property type="entry name" value="Ubox"/>
    <property type="match status" value="1"/>
</dbReference>
<dbReference type="SMART" id="SM00185">
    <property type="entry name" value="ARM"/>
    <property type="match status" value="5"/>
</dbReference>
<comment type="catalytic activity">
    <reaction evidence="1">
        <text>S-ubiquitinyl-[E2 ubiquitin-conjugating enzyme]-L-cysteine + [acceptor protein]-L-lysine = [E2 ubiquitin-conjugating enzyme]-L-cysteine + N(6)-ubiquitinyl-[acceptor protein]-L-lysine.</text>
        <dbReference type="EC" id="2.3.2.27"/>
    </reaction>
</comment>
<dbReference type="Gene3D" id="3.30.40.10">
    <property type="entry name" value="Zinc/RING finger domain, C3HC4 (zinc finger)"/>
    <property type="match status" value="1"/>
</dbReference>
<dbReference type="Pfam" id="PF25368">
    <property type="entry name" value="PUB10_N"/>
    <property type="match status" value="1"/>
</dbReference>
<evidence type="ECO:0000256" key="6">
    <source>
        <dbReference type="ARBA" id="ARBA00022786"/>
    </source>
</evidence>
<evidence type="ECO:0000256" key="1">
    <source>
        <dbReference type="ARBA" id="ARBA00000900"/>
    </source>
</evidence>
<dbReference type="InterPro" id="IPR011989">
    <property type="entry name" value="ARM-like"/>
</dbReference>
<comment type="pathway">
    <text evidence="2">Protein modification; protein ubiquitination.</text>
</comment>
<dbReference type="UniPathway" id="UPA00143"/>
<accession>A0A5P1FXL8</accession>
<proteinExistence type="predicted"/>
<dbReference type="OrthoDB" id="629492at2759"/>
<organism evidence="9 10">
    <name type="scientific">Asparagus officinalis</name>
    <name type="common">Garden asparagus</name>
    <dbReference type="NCBI Taxonomy" id="4686"/>
    <lineage>
        <taxon>Eukaryota</taxon>
        <taxon>Viridiplantae</taxon>
        <taxon>Streptophyta</taxon>
        <taxon>Embryophyta</taxon>
        <taxon>Tracheophyta</taxon>
        <taxon>Spermatophyta</taxon>
        <taxon>Magnoliopsida</taxon>
        <taxon>Liliopsida</taxon>
        <taxon>Asparagales</taxon>
        <taxon>Asparagaceae</taxon>
        <taxon>Asparagoideae</taxon>
        <taxon>Asparagus</taxon>
    </lineage>
</organism>
<dbReference type="EMBL" id="CM007381">
    <property type="protein sequence ID" value="ONK81960.1"/>
    <property type="molecule type" value="Genomic_DNA"/>
</dbReference>
<dbReference type="AlphaFoldDB" id="A0A5P1FXL8"/>
<dbReference type="InterPro" id="IPR057623">
    <property type="entry name" value="PUB12-19-like_N"/>
</dbReference>
<dbReference type="OMA" id="QKCENAT"/>
<dbReference type="GO" id="GO:0061630">
    <property type="term" value="F:ubiquitin protein ligase activity"/>
    <property type="evidence" value="ECO:0007669"/>
    <property type="project" value="UniProtKB-EC"/>
</dbReference>
<dbReference type="Pfam" id="PF04564">
    <property type="entry name" value="U-box"/>
    <property type="match status" value="1"/>
</dbReference>
<evidence type="ECO:0000256" key="3">
    <source>
        <dbReference type="ARBA" id="ARBA00012483"/>
    </source>
</evidence>
<reference evidence="10" key="1">
    <citation type="journal article" date="2017" name="Nat. Commun.">
        <title>The asparagus genome sheds light on the origin and evolution of a young Y chromosome.</title>
        <authorList>
            <person name="Harkess A."/>
            <person name="Zhou J."/>
            <person name="Xu C."/>
            <person name="Bowers J.E."/>
            <person name="Van der Hulst R."/>
            <person name="Ayyampalayam S."/>
            <person name="Mercati F."/>
            <person name="Riccardi P."/>
            <person name="McKain M.R."/>
            <person name="Kakrana A."/>
            <person name="Tang H."/>
            <person name="Ray J."/>
            <person name="Groenendijk J."/>
            <person name="Arikit S."/>
            <person name="Mathioni S.M."/>
            <person name="Nakano M."/>
            <person name="Shan H."/>
            <person name="Telgmann-Rauber A."/>
            <person name="Kanno A."/>
            <person name="Yue Z."/>
            <person name="Chen H."/>
            <person name="Li W."/>
            <person name="Chen Y."/>
            <person name="Xu X."/>
            <person name="Zhang Y."/>
            <person name="Luo S."/>
            <person name="Chen H."/>
            <person name="Gao J."/>
            <person name="Mao Z."/>
            <person name="Pires J.C."/>
            <person name="Luo M."/>
            <person name="Kudrna D."/>
            <person name="Wing R.A."/>
            <person name="Meyers B.C."/>
            <person name="Yi K."/>
            <person name="Kong H."/>
            <person name="Lavrijsen P."/>
            <person name="Sunseri F."/>
            <person name="Falavigna A."/>
            <person name="Ye Y."/>
            <person name="Leebens-Mack J.H."/>
            <person name="Chen G."/>
        </authorList>
    </citation>
    <scope>NUCLEOTIDE SEQUENCE [LARGE SCALE GENOMIC DNA]</scope>
    <source>
        <strain evidence="10">cv. DH0086</strain>
    </source>
</reference>
<evidence type="ECO:0000313" key="9">
    <source>
        <dbReference type="EMBL" id="ONK81960.1"/>
    </source>
</evidence>
<name>A0A5P1FXL8_ASPOF</name>
<evidence type="ECO:0000259" key="8">
    <source>
        <dbReference type="PROSITE" id="PS51698"/>
    </source>
</evidence>
<dbReference type="InterPro" id="IPR013083">
    <property type="entry name" value="Znf_RING/FYVE/PHD"/>
</dbReference>
<dbReference type="InterPro" id="IPR016024">
    <property type="entry name" value="ARM-type_fold"/>
</dbReference>
<evidence type="ECO:0000256" key="4">
    <source>
        <dbReference type="ARBA" id="ARBA00022679"/>
    </source>
</evidence>
<protein>
    <recommendedName>
        <fullName evidence="3">RING-type E3 ubiquitin transferase</fullName>
        <ecNumber evidence="3">2.3.2.27</ecNumber>
    </recommendedName>
</protein>
<keyword evidence="6" id="KW-0833">Ubl conjugation pathway</keyword>
<dbReference type="SUPFAM" id="SSF57850">
    <property type="entry name" value="RING/U-box"/>
    <property type="match status" value="1"/>
</dbReference>
<dbReference type="Pfam" id="PF25598">
    <property type="entry name" value="ARM_PUB"/>
    <property type="match status" value="1"/>
</dbReference>
<evidence type="ECO:0000256" key="5">
    <source>
        <dbReference type="ARBA" id="ARBA00022737"/>
    </source>
</evidence>
<keyword evidence="10" id="KW-1185">Reference proteome</keyword>
<sequence length="699" mass="75725">MENAATFSGVRPRRSFSAGAFFAPSDLSDLALVQTLASFSRDLVTSHSSPVTSFPLQRKNARSLVLRVRVLLSLFEFLVDSRSPAGLPSSAKVCLKELYILIYRSRHLLDYCSEGSRLLVLLQNPQISANFHDLNQDVATILDVLPIGGLGLGSDLREQVQLLQRQARLSKLYVDPEDELLRLQVVSFLDEFGGGRTPARGNLEFALINRLGIKDAQTCRSEIDFLEEQIFNNDEDAAVGPSVLGGVIALTRYCRFLLFDLAEESRGLKSRAPPKKIGDVSVTIPKDFCCPISLDLMQDPVIISTGQTYDRSSISQWIEEGHNTCPSSGQILAHTQLIPNKALRTLISQWCAAQRIHYEPAVGSDALDENVAAASSSRAAIEANRATSGILVGKLVNGSEDEITTIVKELRLLAKNGDVNRACIGEQGAIPLLQKLLSSSNPKIQENSVTAMLNLSILDKNKTIIMEEEGCLRSVIGVLRNASTMEARENAAATLFSLSSAHNLKRRIVDEPNAVEALSELLRNGSVRGKKDAVAALFNLSTDPECCVDLMESGAIWSLVQALATEEISEEASGALALLVRQRTVAEIVGRDDVAVKSLVTLMKRGSPKSKENAVATLHEICKNGGGLTRKIAKTPAVRRLIQTLLLTGTKRARRKAASLVKMCQRSEMAVSTGGEHAMRQNSSFAGGDVSVSVAVSVL</sequence>
<dbReference type="GO" id="GO:0016567">
    <property type="term" value="P:protein ubiquitination"/>
    <property type="evidence" value="ECO:0007669"/>
    <property type="project" value="UniProtKB-UniPathway"/>
</dbReference>
<dbReference type="PANTHER" id="PTHR23315">
    <property type="entry name" value="U BOX DOMAIN-CONTAINING"/>
    <property type="match status" value="1"/>
</dbReference>
<feature type="domain" description="U-box" evidence="8">
    <location>
        <begin position="283"/>
        <end position="357"/>
    </location>
</feature>
<dbReference type="PROSITE" id="PS50176">
    <property type="entry name" value="ARM_REPEAT"/>
    <property type="match status" value="1"/>
</dbReference>
<evidence type="ECO:0000313" key="10">
    <source>
        <dbReference type="Proteomes" id="UP000243459"/>
    </source>
</evidence>
<dbReference type="CDD" id="cd16664">
    <property type="entry name" value="RING-Ubox_PUB"/>
    <property type="match status" value="1"/>
</dbReference>
<keyword evidence="5" id="KW-0677">Repeat</keyword>
<evidence type="ECO:0000256" key="7">
    <source>
        <dbReference type="PROSITE-ProRule" id="PRU00259"/>
    </source>
</evidence>
<dbReference type="SUPFAM" id="SSF48371">
    <property type="entry name" value="ARM repeat"/>
    <property type="match status" value="1"/>
</dbReference>
<dbReference type="InterPro" id="IPR000225">
    <property type="entry name" value="Armadillo"/>
</dbReference>
<dbReference type="PROSITE" id="PS51698">
    <property type="entry name" value="U_BOX"/>
    <property type="match status" value="1"/>
</dbReference>
<gene>
    <name evidence="9" type="ORF">A4U43_C01F34680</name>
</gene>
<dbReference type="InterPro" id="IPR045210">
    <property type="entry name" value="RING-Ubox_PUB"/>
</dbReference>
<dbReference type="EC" id="2.3.2.27" evidence="3"/>
<evidence type="ECO:0000256" key="2">
    <source>
        <dbReference type="ARBA" id="ARBA00004906"/>
    </source>
</evidence>
<dbReference type="Gramene" id="ONK81960">
    <property type="protein sequence ID" value="ONK81960"/>
    <property type="gene ID" value="A4U43_C01F34680"/>
</dbReference>
<dbReference type="InterPro" id="IPR058678">
    <property type="entry name" value="ARM_PUB"/>
</dbReference>
<dbReference type="InterPro" id="IPR003613">
    <property type="entry name" value="Ubox_domain"/>
</dbReference>
<dbReference type="PANTHER" id="PTHR23315:SF266">
    <property type="entry name" value="U-BOX DOMAIN-CONTAINING PROTEIN 17"/>
    <property type="match status" value="1"/>
</dbReference>
<dbReference type="FunFam" id="3.30.40.10:FF:000455">
    <property type="entry name" value="RING-type E3 ubiquitin transferase"/>
    <property type="match status" value="1"/>
</dbReference>